<evidence type="ECO:0008006" key="4">
    <source>
        <dbReference type="Google" id="ProtNLM"/>
    </source>
</evidence>
<comment type="caution">
    <text evidence="2">The sequence shown here is derived from an EMBL/GenBank/DDBJ whole genome shotgun (WGS) entry which is preliminary data.</text>
</comment>
<keyword evidence="3" id="KW-1185">Reference proteome</keyword>
<dbReference type="Proteomes" id="UP001432027">
    <property type="component" value="Unassembled WGS sequence"/>
</dbReference>
<organism evidence="2 3">
    <name type="scientific">Pristionchus entomophagus</name>
    <dbReference type="NCBI Taxonomy" id="358040"/>
    <lineage>
        <taxon>Eukaryota</taxon>
        <taxon>Metazoa</taxon>
        <taxon>Ecdysozoa</taxon>
        <taxon>Nematoda</taxon>
        <taxon>Chromadorea</taxon>
        <taxon>Rhabditida</taxon>
        <taxon>Rhabditina</taxon>
        <taxon>Diplogasteromorpha</taxon>
        <taxon>Diplogasteroidea</taxon>
        <taxon>Neodiplogasteridae</taxon>
        <taxon>Pristionchus</taxon>
    </lineage>
</organism>
<feature type="non-terminal residue" evidence="2">
    <location>
        <position position="1"/>
    </location>
</feature>
<name>A0AAV5SG60_9BILA</name>
<evidence type="ECO:0000313" key="2">
    <source>
        <dbReference type="EMBL" id="GMS81173.1"/>
    </source>
</evidence>
<reference evidence="2" key="1">
    <citation type="submission" date="2023-10" db="EMBL/GenBank/DDBJ databases">
        <title>Genome assembly of Pristionchus species.</title>
        <authorList>
            <person name="Yoshida K."/>
            <person name="Sommer R.J."/>
        </authorList>
    </citation>
    <scope>NUCLEOTIDE SEQUENCE</scope>
    <source>
        <strain evidence="2">RS0144</strain>
    </source>
</reference>
<proteinExistence type="predicted"/>
<accession>A0AAV5SG60</accession>
<dbReference type="AlphaFoldDB" id="A0AAV5SG60"/>
<evidence type="ECO:0000313" key="3">
    <source>
        <dbReference type="Proteomes" id="UP001432027"/>
    </source>
</evidence>
<dbReference type="EMBL" id="BTSX01000001">
    <property type="protein sequence ID" value="GMS81173.1"/>
    <property type="molecule type" value="Genomic_DNA"/>
</dbReference>
<keyword evidence="1" id="KW-0732">Signal</keyword>
<feature type="chain" id="PRO_5043517873" description="Secreted protein" evidence="1">
    <location>
        <begin position="20"/>
        <end position="121"/>
    </location>
</feature>
<sequence length="121" mass="11760">KMFTTRFFLLLLLSTVALGAFNPAGAVKDAANGFLNTGNDAVKNYALAITNAFSCLAEAFENGLGGGAGVGGVASGAMALPKATIDCIAAALKDTAGAAKTAANGLVGTAKGAFGDLMGGN</sequence>
<gene>
    <name evidence="2" type="ORF">PENTCL1PPCAC_3348</name>
</gene>
<feature type="signal peptide" evidence="1">
    <location>
        <begin position="1"/>
        <end position="19"/>
    </location>
</feature>
<evidence type="ECO:0000256" key="1">
    <source>
        <dbReference type="SAM" id="SignalP"/>
    </source>
</evidence>
<protein>
    <recommendedName>
        <fullName evidence="4">Secreted protein</fullName>
    </recommendedName>
</protein>